<protein>
    <submittedName>
        <fullName evidence="1">Uncharacterized protein</fullName>
    </submittedName>
</protein>
<dbReference type="Proteomes" id="UP001189122">
    <property type="component" value="Unassembled WGS sequence"/>
</dbReference>
<keyword evidence="2" id="KW-1185">Reference proteome</keyword>
<organism evidence="1">
    <name type="scientific">Spirodela intermedia</name>
    <name type="common">Intermediate duckweed</name>
    <dbReference type="NCBI Taxonomy" id="51605"/>
    <lineage>
        <taxon>Eukaryota</taxon>
        <taxon>Viridiplantae</taxon>
        <taxon>Streptophyta</taxon>
        <taxon>Embryophyta</taxon>
        <taxon>Tracheophyta</taxon>
        <taxon>Spermatophyta</taxon>
        <taxon>Magnoliopsida</taxon>
        <taxon>Liliopsida</taxon>
        <taxon>Araceae</taxon>
        <taxon>Lemnoideae</taxon>
        <taxon>Spirodela</taxon>
    </lineage>
</organism>
<accession>A0A7I8IIX0</accession>
<reference evidence="1 2" key="1">
    <citation type="submission" date="2019-12" db="EMBL/GenBank/DDBJ databases">
        <authorList>
            <person name="Scholz U."/>
            <person name="Mascher M."/>
            <person name="Fiebig A."/>
        </authorList>
    </citation>
    <scope>NUCLEOTIDE SEQUENCE</scope>
</reference>
<proteinExistence type="predicted"/>
<gene>
    <name evidence="1" type="ORF">SI7747_03004281</name>
</gene>
<dbReference type="EMBL" id="CACRZD030000003">
    <property type="protein sequence ID" value="CAA6657817.1"/>
    <property type="molecule type" value="Genomic_DNA"/>
</dbReference>
<evidence type="ECO:0000313" key="1">
    <source>
        <dbReference type="EMBL" id="CAA2618120.1"/>
    </source>
</evidence>
<dbReference type="AlphaFoldDB" id="A0A7I8IIX0"/>
<name>A0A7I8IIX0_SPIIN</name>
<sequence length="67" mass="7822">MVHIMAGCALHCLRQPHTSSEVRYERPNRAASKRLHQLRLGWRHMCVTLFSCHRWLIECGAKSGRTH</sequence>
<evidence type="ECO:0000313" key="2">
    <source>
        <dbReference type="Proteomes" id="UP001189122"/>
    </source>
</evidence>
<dbReference type="EMBL" id="LR743590">
    <property type="protein sequence ID" value="CAA2618120.1"/>
    <property type="molecule type" value="Genomic_DNA"/>
</dbReference>